<accession>W2T0Z0</accession>
<proteinExistence type="predicted"/>
<evidence type="ECO:0000313" key="2">
    <source>
        <dbReference type="Proteomes" id="UP000053676"/>
    </source>
</evidence>
<dbReference type="KEGG" id="nai:NECAME_12195"/>
<dbReference type="OrthoDB" id="5861690at2759"/>
<reference evidence="2" key="1">
    <citation type="journal article" date="2014" name="Nat. Genet.">
        <title>Genome of the human hookworm Necator americanus.</title>
        <authorList>
            <person name="Tang Y.T."/>
            <person name="Gao X."/>
            <person name="Rosa B.A."/>
            <person name="Abubucker S."/>
            <person name="Hallsworth-Pepin K."/>
            <person name="Martin J."/>
            <person name="Tyagi R."/>
            <person name="Heizer E."/>
            <person name="Zhang X."/>
            <person name="Bhonagiri-Palsikar V."/>
            <person name="Minx P."/>
            <person name="Warren W.C."/>
            <person name="Wang Q."/>
            <person name="Zhan B."/>
            <person name="Hotez P.J."/>
            <person name="Sternberg P.W."/>
            <person name="Dougall A."/>
            <person name="Gaze S.T."/>
            <person name="Mulvenna J."/>
            <person name="Sotillo J."/>
            <person name="Ranganathan S."/>
            <person name="Rabelo E.M."/>
            <person name="Wilson R.K."/>
            <person name="Felgner P.L."/>
            <person name="Bethony J."/>
            <person name="Hawdon J.M."/>
            <person name="Gasser R.B."/>
            <person name="Loukas A."/>
            <person name="Mitreva M."/>
        </authorList>
    </citation>
    <scope>NUCLEOTIDE SEQUENCE [LARGE SCALE GENOMIC DNA]</scope>
</reference>
<dbReference type="AlphaFoldDB" id="W2T0Z0"/>
<name>W2T0Z0_NECAM</name>
<protein>
    <submittedName>
        <fullName evidence="1">Uncharacterized protein</fullName>
    </submittedName>
</protein>
<sequence>MTKSKVEELFSLFFSSFRHPHPKVTGFTADYARNRVLQMRVDGYPETFPGPPLNADRISYIYLAVVVDLFAHIKPNNKPLKMRKYMTKKSDVATILMEQFAGVGFSGFPEVKRIEKQLFNMNILRGFSGRKGDPP</sequence>
<keyword evidence="2" id="KW-1185">Reference proteome</keyword>
<organism evidence="1 2">
    <name type="scientific">Necator americanus</name>
    <name type="common">Human hookworm</name>
    <dbReference type="NCBI Taxonomy" id="51031"/>
    <lineage>
        <taxon>Eukaryota</taxon>
        <taxon>Metazoa</taxon>
        <taxon>Ecdysozoa</taxon>
        <taxon>Nematoda</taxon>
        <taxon>Chromadorea</taxon>
        <taxon>Rhabditida</taxon>
        <taxon>Rhabditina</taxon>
        <taxon>Rhabditomorpha</taxon>
        <taxon>Strongyloidea</taxon>
        <taxon>Ancylostomatidae</taxon>
        <taxon>Bunostominae</taxon>
        <taxon>Necator</taxon>
    </lineage>
</organism>
<dbReference type="EMBL" id="KI660280">
    <property type="protein sequence ID" value="ETN75670.1"/>
    <property type="molecule type" value="Genomic_DNA"/>
</dbReference>
<dbReference type="Proteomes" id="UP000053676">
    <property type="component" value="Unassembled WGS sequence"/>
</dbReference>
<gene>
    <name evidence="1" type="ORF">NECAME_12195</name>
</gene>
<evidence type="ECO:0000313" key="1">
    <source>
        <dbReference type="EMBL" id="ETN75670.1"/>
    </source>
</evidence>